<accession>A0A177ATV3</accession>
<name>A0A177ATV3_9BILA</name>
<dbReference type="Proteomes" id="UP000078046">
    <property type="component" value="Unassembled WGS sequence"/>
</dbReference>
<evidence type="ECO:0000313" key="3">
    <source>
        <dbReference type="Proteomes" id="UP000078046"/>
    </source>
</evidence>
<protein>
    <submittedName>
        <fullName evidence="2">Uncharacterized protein</fullName>
    </submittedName>
</protein>
<keyword evidence="3" id="KW-1185">Reference proteome</keyword>
<evidence type="ECO:0000256" key="1">
    <source>
        <dbReference type="SAM" id="Phobius"/>
    </source>
</evidence>
<organism evidence="2 3">
    <name type="scientific">Intoshia linei</name>
    <dbReference type="NCBI Taxonomy" id="1819745"/>
    <lineage>
        <taxon>Eukaryota</taxon>
        <taxon>Metazoa</taxon>
        <taxon>Spiralia</taxon>
        <taxon>Lophotrochozoa</taxon>
        <taxon>Mesozoa</taxon>
        <taxon>Orthonectida</taxon>
        <taxon>Rhopaluridae</taxon>
        <taxon>Intoshia</taxon>
    </lineage>
</organism>
<gene>
    <name evidence="2" type="ORF">A3Q56_07478</name>
</gene>
<dbReference type="EMBL" id="LWCA01001605">
    <property type="protein sequence ID" value="OAF64803.1"/>
    <property type="molecule type" value="Genomic_DNA"/>
</dbReference>
<proteinExistence type="predicted"/>
<keyword evidence="1" id="KW-0472">Membrane</keyword>
<keyword evidence="1" id="KW-0812">Transmembrane</keyword>
<comment type="caution">
    <text evidence="2">The sequence shown here is derived from an EMBL/GenBank/DDBJ whole genome shotgun (WGS) entry which is preliminary data.</text>
</comment>
<dbReference type="AlphaFoldDB" id="A0A177ATV3"/>
<keyword evidence="1" id="KW-1133">Transmembrane helix</keyword>
<evidence type="ECO:0000313" key="2">
    <source>
        <dbReference type="EMBL" id="OAF64803.1"/>
    </source>
</evidence>
<feature type="transmembrane region" description="Helical" evidence="1">
    <location>
        <begin position="175"/>
        <end position="198"/>
    </location>
</feature>
<reference evidence="2 3" key="1">
    <citation type="submission" date="2016-04" db="EMBL/GenBank/DDBJ databases">
        <title>The genome of Intoshia linei affirms orthonectids as highly simplified spiralians.</title>
        <authorList>
            <person name="Mikhailov K.V."/>
            <person name="Slusarev G.S."/>
            <person name="Nikitin M.A."/>
            <person name="Logacheva M.D."/>
            <person name="Penin A."/>
            <person name="Aleoshin V."/>
            <person name="Panchin Y.V."/>
        </authorList>
    </citation>
    <scope>NUCLEOTIDE SEQUENCE [LARGE SCALE GENOMIC DNA]</scope>
    <source>
        <strain evidence="2">Intl2013</strain>
        <tissue evidence="2">Whole animal</tissue>
    </source>
</reference>
<sequence>MLGIYCGDVNVDVDVQRNSRKFSECSRITSVKLGLGIKLTLHNSGQPVPYCKRVFCDAWHVQDSFQPPIRSLAKLTYIPKSIEYVIGLANNAKGYYVTDPLTPILSKWCTTVLALYQPSDVIMTKNDLWRCKYPWPQVSADLIRKGKKTKNIDVLVSSIIIDLQASINRALSEPLVLISIVFITYCVLTHGVAVSFIYDLTLSRRLTKLSYELIESKLANGQIVNLIDTLKNLMACDLQPNSNTREWLKVTNVTRLNMETESEVTEV</sequence>